<gene>
    <name evidence="1" type="ORF">PoB_004060900</name>
</gene>
<keyword evidence="2" id="KW-1185">Reference proteome</keyword>
<evidence type="ECO:0000313" key="1">
    <source>
        <dbReference type="EMBL" id="GFO14104.1"/>
    </source>
</evidence>
<dbReference type="AlphaFoldDB" id="A0AAV4B259"/>
<evidence type="ECO:0000313" key="2">
    <source>
        <dbReference type="Proteomes" id="UP000735302"/>
    </source>
</evidence>
<name>A0AAV4B259_9GAST</name>
<comment type="caution">
    <text evidence="1">The sequence shown here is derived from an EMBL/GenBank/DDBJ whole genome shotgun (WGS) entry which is preliminary data.</text>
</comment>
<reference evidence="1 2" key="1">
    <citation type="journal article" date="2021" name="Elife">
        <title>Chloroplast acquisition without the gene transfer in kleptoplastic sea slugs, Plakobranchus ocellatus.</title>
        <authorList>
            <person name="Maeda T."/>
            <person name="Takahashi S."/>
            <person name="Yoshida T."/>
            <person name="Shimamura S."/>
            <person name="Takaki Y."/>
            <person name="Nagai Y."/>
            <person name="Toyoda A."/>
            <person name="Suzuki Y."/>
            <person name="Arimoto A."/>
            <person name="Ishii H."/>
            <person name="Satoh N."/>
            <person name="Nishiyama T."/>
            <person name="Hasebe M."/>
            <person name="Maruyama T."/>
            <person name="Minagawa J."/>
            <person name="Obokata J."/>
            <person name="Shigenobu S."/>
        </authorList>
    </citation>
    <scope>NUCLEOTIDE SEQUENCE [LARGE SCALE GENOMIC DNA]</scope>
</reference>
<dbReference type="Proteomes" id="UP000735302">
    <property type="component" value="Unassembled WGS sequence"/>
</dbReference>
<accession>A0AAV4B259</accession>
<dbReference type="EMBL" id="BLXT01004526">
    <property type="protein sequence ID" value="GFO14104.1"/>
    <property type="molecule type" value="Genomic_DNA"/>
</dbReference>
<sequence length="115" mass="12557">MQSQPTIARLGPAKYCHRTTGSNIESSRGASVTTCSFQSSKINSPQVRKSTIILQSVTLRKYYVGYFIEISYSKICVAVSEVNKNLFKTLRGPKCNVLGDAIVLFGVINCLGSSE</sequence>
<organism evidence="1 2">
    <name type="scientific">Plakobranchus ocellatus</name>
    <dbReference type="NCBI Taxonomy" id="259542"/>
    <lineage>
        <taxon>Eukaryota</taxon>
        <taxon>Metazoa</taxon>
        <taxon>Spiralia</taxon>
        <taxon>Lophotrochozoa</taxon>
        <taxon>Mollusca</taxon>
        <taxon>Gastropoda</taxon>
        <taxon>Heterobranchia</taxon>
        <taxon>Euthyneura</taxon>
        <taxon>Panpulmonata</taxon>
        <taxon>Sacoglossa</taxon>
        <taxon>Placobranchoidea</taxon>
        <taxon>Plakobranchidae</taxon>
        <taxon>Plakobranchus</taxon>
    </lineage>
</organism>
<protein>
    <submittedName>
        <fullName evidence="1">Uncharacterized protein</fullName>
    </submittedName>
</protein>
<proteinExistence type="predicted"/>